<evidence type="ECO:0000313" key="1">
    <source>
        <dbReference type="EMBL" id="CAH0019630.1"/>
    </source>
</evidence>
<comment type="caution">
    <text evidence="1">The sequence shown here is derived from an EMBL/GenBank/DDBJ whole genome shotgun (WGS) entry which is preliminary data.</text>
</comment>
<protein>
    <submittedName>
        <fullName evidence="1">Uncharacterized protein</fullName>
    </submittedName>
</protein>
<dbReference type="EMBL" id="CABFNQ020000586">
    <property type="protein sequence ID" value="CAH0019630.1"/>
    <property type="molecule type" value="Genomic_DNA"/>
</dbReference>
<sequence length="261" mass="28172">MTCAAKPSSPGNSTLPSINVQLTPILDVVNYTGINGELAMGIQFASNETRLVLPLEMANAPSAQYTTETLEAWDRLGQLKLIQSDGTGLDSQPSRFWAVQRATQGPVTVRFKAKPRQTDPDAMVGPLFDIRANGDGLLGSTWALVPLPPDRTAEYQFSLSWNLKHPPQDAKAAWTWGEGPAPVTISGTSVKFLYTFWAVGSMSAYPGDSGSKPLSPDYSMYWLEQPPFYVDRPVSSKSTAHSRIGDLGPGALAGTLLARRS</sequence>
<name>A0A9N9YIW5_9HYPO</name>
<accession>A0A9N9YIW5</accession>
<evidence type="ECO:0000313" key="2">
    <source>
        <dbReference type="Proteomes" id="UP000696573"/>
    </source>
</evidence>
<dbReference type="AlphaFoldDB" id="A0A9N9YIW5"/>
<gene>
    <name evidence="1" type="ORF">CRHIZ90672A_00017607</name>
</gene>
<proteinExistence type="predicted"/>
<dbReference type="OrthoDB" id="626167at2759"/>
<keyword evidence="2" id="KW-1185">Reference proteome</keyword>
<dbReference type="Proteomes" id="UP000696573">
    <property type="component" value="Unassembled WGS sequence"/>
</dbReference>
<reference evidence="1" key="1">
    <citation type="submission" date="2021-10" db="EMBL/GenBank/DDBJ databases">
        <authorList>
            <person name="Piombo E."/>
        </authorList>
    </citation>
    <scope>NUCLEOTIDE SEQUENCE</scope>
</reference>
<organism evidence="1 2">
    <name type="scientific">Clonostachys rhizophaga</name>
    <dbReference type="NCBI Taxonomy" id="160324"/>
    <lineage>
        <taxon>Eukaryota</taxon>
        <taxon>Fungi</taxon>
        <taxon>Dikarya</taxon>
        <taxon>Ascomycota</taxon>
        <taxon>Pezizomycotina</taxon>
        <taxon>Sordariomycetes</taxon>
        <taxon>Hypocreomycetidae</taxon>
        <taxon>Hypocreales</taxon>
        <taxon>Bionectriaceae</taxon>
        <taxon>Clonostachys</taxon>
    </lineage>
</organism>